<feature type="compositionally biased region" description="Basic and acidic residues" evidence="1">
    <location>
        <begin position="64"/>
        <end position="86"/>
    </location>
</feature>
<protein>
    <submittedName>
        <fullName evidence="2">Uncharacterized protein</fullName>
    </submittedName>
</protein>
<feature type="compositionally biased region" description="Polar residues" evidence="1">
    <location>
        <begin position="124"/>
        <end position="142"/>
    </location>
</feature>
<organism evidence="2 3">
    <name type="scientific">Trifolium medium</name>
    <dbReference type="NCBI Taxonomy" id="97028"/>
    <lineage>
        <taxon>Eukaryota</taxon>
        <taxon>Viridiplantae</taxon>
        <taxon>Streptophyta</taxon>
        <taxon>Embryophyta</taxon>
        <taxon>Tracheophyta</taxon>
        <taxon>Spermatophyta</taxon>
        <taxon>Magnoliopsida</taxon>
        <taxon>eudicotyledons</taxon>
        <taxon>Gunneridae</taxon>
        <taxon>Pentapetalae</taxon>
        <taxon>rosids</taxon>
        <taxon>fabids</taxon>
        <taxon>Fabales</taxon>
        <taxon>Fabaceae</taxon>
        <taxon>Papilionoideae</taxon>
        <taxon>50 kb inversion clade</taxon>
        <taxon>NPAAA clade</taxon>
        <taxon>Hologalegina</taxon>
        <taxon>IRL clade</taxon>
        <taxon>Trifolieae</taxon>
        <taxon>Trifolium</taxon>
    </lineage>
</organism>
<evidence type="ECO:0000256" key="1">
    <source>
        <dbReference type="SAM" id="MobiDB-lite"/>
    </source>
</evidence>
<comment type="caution">
    <text evidence="2">The sequence shown here is derived from an EMBL/GenBank/DDBJ whole genome shotgun (WGS) entry which is preliminary data.</text>
</comment>
<dbReference type="AlphaFoldDB" id="A0A392QU14"/>
<keyword evidence="3" id="KW-1185">Reference proteome</keyword>
<feature type="compositionally biased region" description="Low complexity" evidence="1">
    <location>
        <begin position="33"/>
        <end position="44"/>
    </location>
</feature>
<accession>A0A392QU14</accession>
<feature type="region of interest" description="Disordered" evidence="1">
    <location>
        <begin position="1"/>
        <end position="142"/>
    </location>
</feature>
<sequence length="142" mass="15381">MPQDTTSKPVAEQPKSKLVPTSSKKDKGKSELSTGASTTSAIATEKQPLEPGKQDKAKKKRKSKQDEAESKDETLTDEISEGKEVSRTPTTEKSAEKQKKKKKKKDKTHRGKSSSSQSKLEAASTPSAETMPQQLNVGTDPP</sequence>
<reference evidence="2 3" key="1">
    <citation type="journal article" date="2018" name="Front. Plant Sci.">
        <title>Red Clover (Trifolium pratense) and Zigzag Clover (T. medium) - A Picture of Genomic Similarities and Differences.</title>
        <authorList>
            <person name="Dluhosova J."/>
            <person name="Istvanek J."/>
            <person name="Nedelnik J."/>
            <person name="Repkova J."/>
        </authorList>
    </citation>
    <scope>NUCLEOTIDE SEQUENCE [LARGE SCALE GENOMIC DNA]</scope>
    <source>
        <strain evidence="3">cv. 10/8</strain>
        <tissue evidence="2">Leaf</tissue>
    </source>
</reference>
<evidence type="ECO:0000313" key="2">
    <source>
        <dbReference type="EMBL" id="MCI27873.1"/>
    </source>
</evidence>
<evidence type="ECO:0000313" key="3">
    <source>
        <dbReference type="Proteomes" id="UP000265520"/>
    </source>
</evidence>
<feature type="compositionally biased region" description="Basic residues" evidence="1">
    <location>
        <begin position="98"/>
        <end position="112"/>
    </location>
</feature>
<name>A0A392QU14_9FABA</name>
<dbReference type="EMBL" id="LXQA010161933">
    <property type="protein sequence ID" value="MCI27873.1"/>
    <property type="molecule type" value="Genomic_DNA"/>
</dbReference>
<feature type="non-terminal residue" evidence="2">
    <location>
        <position position="142"/>
    </location>
</feature>
<dbReference type="Proteomes" id="UP000265520">
    <property type="component" value="Unassembled WGS sequence"/>
</dbReference>
<proteinExistence type="predicted"/>